<evidence type="ECO:0000313" key="1">
    <source>
        <dbReference type="EMBL" id="RDX52509.1"/>
    </source>
</evidence>
<dbReference type="AlphaFoldDB" id="A0A371DJ05"/>
<name>A0A371DJ05_9APHY</name>
<gene>
    <name evidence="1" type="ORF">OH76DRAFT_163161</name>
</gene>
<proteinExistence type="predicted"/>
<protein>
    <submittedName>
        <fullName evidence="1">Uncharacterized protein</fullName>
    </submittedName>
</protein>
<keyword evidence="2" id="KW-1185">Reference proteome</keyword>
<organism evidence="1 2">
    <name type="scientific">Lentinus brumalis</name>
    <dbReference type="NCBI Taxonomy" id="2498619"/>
    <lineage>
        <taxon>Eukaryota</taxon>
        <taxon>Fungi</taxon>
        <taxon>Dikarya</taxon>
        <taxon>Basidiomycota</taxon>
        <taxon>Agaricomycotina</taxon>
        <taxon>Agaricomycetes</taxon>
        <taxon>Polyporales</taxon>
        <taxon>Polyporaceae</taxon>
        <taxon>Lentinus</taxon>
    </lineage>
</organism>
<reference evidence="1 2" key="1">
    <citation type="journal article" date="2018" name="Biotechnol. Biofuels">
        <title>Integrative visual omics of the white-rot fungus Polyporus brumalis exposes the biotechnological potential of its oxidative enzymes for delignifying raw plant biomass.</title>
        <authorList>
            <person name="Miyauchi S."/>
            <person name="Rancon A."/>
            <person name="Drula E."/>
            <person name="Hage H."/>
            <person name="Chaduli D."/>
            <person name="Favel A."/>
            <person name="Grisel S."/>
            <person name="Henrissat B."/>
            <person name="Herpoel-Gimbert I."/>
            <person name="Ruiz-Duenas F.J."/>
            <person name="Chevret D."/>
            <person name="Hainaut M."/>
            <person name="Lin J."/>
            <person name="Wang M."/>
            <person name="Pangilinan J."/>
            <person name="Lipzen A."/>
            <person name="Lesage-Meessen L."/>
            <person name="Navarro D."/>
            <person name="Riley R."/>
            <person name="Grigoriev I.V."/>
            <person name="Zhou S."/>
            <person name="Raouche S."/>
            <person name="Rosso M.N."/>
        </authorList>
    </citation>
    <scope>NUCLEOTIDE SEQUENCE [LARGE SCALE GENOMIC DNA]</scope>
    <source>
        <strain evidence="1 2">BRFM 1820</strain>
    </source>
</reference>
<evidence type="ECO:0000313" key="2">
    <source>
        <dbReference type="Proteomes" id="UP000256964"/>
    </source>
</evidence>
<dbReference type="Proteomes" id="UP000256964">
    <property type="component" value="Unassembled WGS sequence"/>
</dbReference>
<accession>A0A371DJ05</accession>
<sequence>MYTTTMKLDTDNTEDMDLLASSGGVDFKLAIDTGERKFYTEGLIWFYAHGFKCVLVGEGGDQITDWPTVGDVGAKFRYAIVSGPEEAVLEECRRVYGDGTVALSDLQRWGMEYGIPMKITSWQWAMGEPGHSTLILARVLAKAVCNTTASRSYDGLFGARGIGLQFDRKKEPCITFYDALERNTSHAGHMQNPQFHILWRSLALWAACEK</sequence>
<dbReference type="EMBL" id="KZ857390">
    <property type="protein sequence ID" value="RDX52509.1"/>
    <property type="molecule type" value="Genomic_DNA"/>
</dbReference>
<dbReference type="OrthoDB" id="2758587at2759"/>